<evidence type="ECO:0000259" key="1">
    <source>
        <dbReference type="Pfam" id="PF19259"/>
    </source>
</evidence>
<organism evidence="2 3">
    <name type="scientific">Smittium simulii</name>
    <dbReference type="NCBI Taxonomy" id="133385"/>
    <lineage>
        <taxon>Eukaryota</taxon>
        <taxon>Fungi</taxon>
        <taxon>Fungi incertae sedis</taxon>
        <taxon>Zoopagomycota</taxon>
        <taxon>Kickxellomycotina</taxon>
        <taxon>Harpellomycetes</taxon>
        <taxon>Harpellales</taxon>
        <taxon>Legeriomycetaceae</taxon>
        <taxon>Smittium</taxon>
    </lineage>
</organism>
<name>A0A2T9Y480_9FUNG</name>
<feature type="domain" description="Ty3 transposon capsid-like protein" evidence="1">
    <location>
        <begin position="28"/>
        <end position="137"/>
    </location>
</feature>
<reference evidence="2 3" key="1">
    <citation type="journal article" date="2018" name="MBio">
        <title>Comparative Genomics Reveals the Core Gene Toolbox for the Fungus-Insect Symbiosis.</title>
        <authorList>
            <person name="Wang Y."/>
            <person name="Stata M."/>
            <person name="Wang W."/>
            <person name="Stajich J.E."/>
            <person name="White M.M."/>
            <person name="Moncalvo J.M."/>
        </authorList>
    </citation>
    <scope>NUCLEOTIDE SEQUENCE [LARGE SCALE GENOMIC DNA]</scope>
    <source>
        <strain evidence="2 3">SWE-8-4</strain>
    </source>
</reference>
<evidence type="ECO:0000313" key="3">
    <source>
        <dbReference type="Proteomes" id="UP000245383"/>
    </source>
</evidence>
<dbReference type="InterPro" id="IPR045358">
    <property type="entry name" value="Ty3_capsid"/>
</dbReference>
<proteinExistence type="predicted"/>
<dbReference type="AlphaFoldDB" id="A0A2T9Y480"/>
<protein>
    <recommendedName>
        <fullName evidence="1">Ty3 transposon capsid-like protein domain-containing protein</fullName>
    </recommendedName>
</protein>
<sequence length="152" mass="18084">MNIKFKEFNGDNGTDVKIWARKFKQGVAIKKWTDQEAIEVFKYCMAERAMSWLMDIKEQPEGKDANSLEDWINLLKRDFKAKRPAKKKDLNELEHLNPKKFDSVHSFNIEFIRNLSIIDQNYYTDHMIKKTYLQNMYSVSPEVTEELLGERN</sequence>
<evidence type="ECO:0000313" key="2">
    <source>
        <dbReference type="EMBL" id="PVU87113.1"/>
    </source>
</evidence>
<accession>A0A2T9Y480</accession>
<dbReference type="EMBL" id="MBFR01000550">
    <property type="protein sequence ID" value="PVU87113.1"/>
    <property type="molecule type" value="Genomic_DNA"/>
</dbReference>
<keyword evidence="3" id="KW-1185">Reference proteome</keyword>
<gene>
    <name evidence="2" type="ORF">BB561_006452</name>
</gene>
<dbReference type="Pfam" id="PF19259">
    <property type="entry name" value="Ty3_capsid"/>
    <property type="match status" value="1"/>
</dbReference>
<comment type="caution">
    <text evidence="2">The sequence shown here is derived from an EMBL/GenBank/DDBJ whole genome shotgun (WGS) entry which is preliminary data.</text>
</comment>
<dbReference type="Proteomes" id="UP000245383">
    <property type="component" value="Unassembled WGS sequence"/>
</dbReference>